<evidence type="ECO:0000256" key="8">
    <source>
        <dbReference type="SAM" id="Phobius"/>
    </source>
</evidence>
<dbReference type="Gene3D" id="2.60.40.150">
    <property type="entry name" value="C2 domain"/>
    <property type="match status" value="2"/>
</dbReference>
<dbReference type="GeneID" id="113393892"/>
<name>A0A8B8HQ99_VANTA</name>
<keyword evidence="2 8" id="KW-0812">Transmembrane</keyword>
<gene>
    <name evidence="11" type="primary">LOC113393892</name>
</gene>
<evidence type="ECO:0000256" key="7">
    <source>
        <dbReference type="ARBA" id="ARBA00023136"/>
    </source>
</evidence>
<keyword evidence="4" id="KW-0677">Repeat</keyword>
<evidence type="ECO:0000256" key="4">
    <source>
        <dbReference type="ARBA" id="ARBA00022737"/>
    </source>
</evidence>
<evidence type="ECO:0000256" key="3">
    <source>
        <dbReference type="ARBA" id="ARBA00022723"/>
    </source>
</evidence>
<evidence type="ECO:0000313" key="10">
    <source>
        <dbReference type="Proteomes" id="UP001652626"/>
    </source>
</evidence>
<evidence type="ECO:0000256" key="1">
    <source>
        <dbReference type="ARBA" id="ARBA00004141"/>
    </source>
</evidence>
<accession>A0A8B8HQ99</accession>
<comment type="subcellular location">
    <subcellularLocation>
        <location evidence="1">Membrane</location>
        <topology evidence="1">Multi-pass membrane protein</topology>
    </subcellularLocation>
</comment>
<keyword evidence="6 8" id="KW-1133">Transmembrane helix</keyword>
<feature type="domain" description="C2" evidence="9">
    <location>
        <begin position="222"/>
        <end position="314"/>
    </location>
</feature>
<protein>
    <submittedName>
        <fullName evidence="11">Multiple C2 and transmembrane domain-containing protein-like</fullName>
    </submittedName>
</protein>
<evidence type="ECO:0000256" key="6">
    <source>
        <dbReference type="ARBA" id="ARBA00022989"/>
    </source>
</evidence>
<reference evidence="11" key="1">
    <citation type="submission" date="2025-08" db="UniProtKB">
        <authorList>
            <consortium name="RefSeq"/>
        </authorList>
    </citation>
    <scope>IDENTIFICATION</scope>
    <source>
        <tissue evidence="11">Whole body</tissue>
    </source>
</reference>
<keyword evidence="10" id="KW-1185">Reference proteome</keyword>
<feature type="domain" description="C2" evidence="9">
    <location>
        <begin position="374"/>
        <end position="461"/>
    </location>
</feature>
<dbReference type="AlphaFoldDB" id="A0A8B8HQ99"/>
<dbReference type="Proteomes" id="UP001652626">
    <property type="component" value="Chromosome 16"/>
</dbReference>
<feature type="transmembrane region" description="Helical" evidence="8">
    <location>
        <begin position="553"/>
        <end position="577"/>
    </location>
</feature>
<organism evidence="10 11">
    <name type="scientific">Vanessa tameamea</name>
    <name type="common">Kamehameha butterfly</name>
    <dbReference type="NCBI Taxonomy" id="334116"/>
    <lineage>
        <taxon>Eukaryota</taxon>
        <taxon>Metazoa</taxon>
        <taxon>Ecdysozoa</taxon>
        <taxon>Arthropoda</taxon>
        <taxon>Hexapoda</taxon>
        <taxon>Insecta</taxon>
        <taxon>Pterygota</taxon>
        <taxon>Neoptera</taxon>
        <taxon>Endopterygota</taxon>
        <taxon>Lepidoptera</taxon>
        <taxon>Glossata</taxon>
        <taxon>Ditrysia</taxon>
        <taxon>Papilionoidea</taxon>
        <taxon>Nymphalidae</taxon>
        <taxon>Nymphalinae</taxon>
        <taxon>Vanessa</taxon>
    </lineage>
</organism>
<dbReference type="Pfam" id="PF08372">
    <property type="entry name" value="PRT_C"/>
    <property type="match status" value="1"/>
</dbReference>
<keyword evidence="7 8" id="KW-0472">Membrane</keyword>
<dbReference type="OrthoDB" id="5973539at2759"/>
<dbReference type="OMA" id="GIHKFTR"/>
<evidence type="ECO:0000256" key="5">
    <source>
        <dbReference type="ARBA" id="ARBA00022837"/>
    </source>
</evidence>
<evidence type="ECO:0000259" key="9">
    <source>
        <dbReference type="SMART" id="SM00239"/>
    </source>
</evidence>
<dbReference type="InterPro" id="IPR013583">
    <property type="entry name" value="MCTP_C"/>
</dbReference>
<dbReference type="InterPro" id="IPR000008">
    <property type="entry name" value="C2_dom"/>
</dbReference>
<dbReference type="Pfam" id="PF00168">
    <property type="entry name" value="C2"/>
    <property type="match status" value="2"/>
</dbReference>
<proteinExistence type="predicted"/>
<feature type="transmembrane region" description="Helical" evidence="8">
    <location>
        <begin position="640"/>
        <end position="670"/>
    </location>
</feature>
<evidence type="ECO:0000313" key="11">
    <source>
        <dbReference type="RefSeq" id="XP_026486785.2"/>
    </source>
</evidence>
<dbReference type="SMART" id="SM00239">
    <property type="entry name" value="C2"/>
    <property type="match status" value="2"/>
</dbReference>
<keyword evidence="5" id="KW-0106">Calcium</keyword>
<keyword evidence="3" id="KW-0479">Metal-binding</keyword>
<sequence>MENEQKTERVTKRHIAKLHEKIQHKYEEMQRKLEKSKSIDFLSNLDDDYKFQSQKKFVSVSDLSDVDQVHKFDNSLSVNRSIFYVETNVFHEKQKDATFEEILYKEATVSESDSMTKTCDKIDSEYENNVENDFFNKDFFKTSLESLNEVSKESDESSELTPPPMSIRDRIEYRLKKRQTEEKEKKRKYRRKESLEKVDKYILSNTSKHRMIKLFKKNKIATVSIALIEVTGLEEVVDEKARVLLFKFRLGTEKRKCKLVKSVDTKVKFQELFNLSMYDDENILEITLWDKDTFMGRCILDLSQLEKERTHKMLLNLEGEFKNIQIFFLSTISGTTFGNTLYDVDENEIENKKKILKNKYAWYRFYDQFNNIGVLTVVIYGAKGLSGQDCYCVVHLNNERIQTQTDYKTNDPSWMKIISIMVTDITSILEVSVFDEKKTEEIGKISIPLLSIRPGKKWYALKDSTLKEKAKGNNARILLEMNIIWNCIKAAARVINPKEINYLLTDEKLDRHLFARNLSRAKVVSAWIVYAFNIMKTCFAWESRKANTIALLIWIPFCIYAKMWMLPLLLLIPFIWYKPDGTEKTGLQVYSKNDKDDKNISLRQKINSLQEILISIQNIIGKFASTGESIKNLFNFTVPFVSVLAIFFIILITFVMYLIPFNYICIIWGIHKFTKKILMPNRIPHNEMLDLLSRVPDDETLMECEELPLGDISEDDH</sequence>
<dbReference type="SUPFAM" id="SSF49562">
    <property type="entry name" value="C2 domain (Calcium/lipid-binding domain, CaLB)"/>
    <property type="match status" value="2"/>
</dbReference>
<dbReference type="GO" id="GO:0030672">
    <property type="term" value="C:synaptic vesicle membrane"/>
    <property type="evidence" value="ECO:0007669"/>
    <property type="project" value="TreeGrafter"/>
</dbReference>
<dbReference type="PANTHER" id="PTHR45911">
    <property type="entry name" value="C2 DOMAIN-CONTAINING PROTEIN"/>
    <property type="match status" value="1"/>
</dbReference>
<dbReference type="GO" id="GO:0005509">
    <property type="term" value="F:calcium ion binding"/>
    <property type="evidence" value="ECO:0007669"/>
    <property type="project" value="TreeGrafter"/>
</dbReference>
<dbReference type="GO" id="GO:0046928">
    <property type="term" value="P:regulation of neurotransmitter secretion"/>
    <property type="evidence" value="ECO:0007669"/>
    <property type="project" value="TreeGrafter"/>
</dbReference>
<evidence type="ECO:0000256" key="2">
    <source>
        <dbReference type="ARBA" id="ARBA00022692"/>
    </source>
</evidence>
<dbReference type="RefSeq" id="XP_026486785.2">
    <property type="nucleotide sequence ID" value="XM_026631000.2"/>
</dbReference>
<feature type="transmembrane region" description="Helical" evidence="8">
    <location>
        <begin position="524"/>
        <end position="541"/>
    </location>
</feature>
<dbReference type="PANTHER" id="PTHR45911:SF4">
    <property type="entry name" value="MULTIPLE C2 AND TRANSMEMBRANE DOMAIN-CONTAINING PROTEIN"/>
    <property type="match status" value="1"/>
</dbReference>
<dbReference type="InterPro" id="IPR035892">
    <property type="entry name" value="C2_domain_sf"/>
</dbReference>